<evidence type="ECO:0000256" key="3">
    <source>
        <dbReference type="ARBA" id="ARBA00022989"/>
    </source>
</evidence>
<organism evidence="8 9">
    <name type="scientific">Trematosphaeria pertusa</name>
    <dbReference type="NCBI Taxonomy" id="390896"/>
    <lineage>
        <taxon>Eukaryota</taxon>
        <taxon>Fungi</taxon>
        <taxon>Dikarya</taxon>
        <taxon>Ascomycota</taxon>
        <taxon>Pezizomycotina</taxon>
        <taxon>Dothideomycetes</taxon>
        <taxon>Pleosporomycetidae</taxon>
        <taxon>Pleosporales</taxon>
        <taxon>Massarineae</taxon>
        <taxon>Trematosphaeriaceae</taxon>
        <taxon>Trematosphaeria</taxon>
    </lineage>
</organism>
<dbReference type="InterPro" id="IPR049326">
    <property type="entry name" value="Rhodopsin_dom_fungi"/>
</dbReference>
<evidence type="ECO:0000256" key="4">
    <source>
        <dbReference type="ARBA" id="ARBA00023136"/>
    </source>
</evidence>
<comment type="similarity">
    <text evidence="5">Belongs to the SAT4 family.</text>
</comment>
<dbReference type="GO" id="GO:0016020">
    <property type="term" value="C:membrane"/>
    <property type="evidence" value="ECO:0007669"/>
    <property type="project" value="UniProtKB-SubCell"/>
</dbReference>
<evidence type="ECO:0000313" key="8">
    <source>
        <dbReference type="EMBL" id="KAF2249013.1"/>
    </source>
</evidence>
<evidence type="ECO:0000256" key="1">
    <source>
        <dbReference type="ARBA" id="ARBA00004141"/>
    </source>
</evidence>
<feature type="domain" description="Rhodopsin" evidence="7">
    <location>
        <begin position="5"/>
        <end position="128"/>
    </location>
</feature>
<evidence type="ECO:0000313" key="9">
    <source>
        <dbReference type="Proteomes" id="UP000800094"/>
    </source>
</evidence>
<evidence type="ECO:0000256" key="2">
    <source>
        <dbReference type="ARBA" id="ARBA00022692"/>
    </source>
</evidence>
<dbReference type="PANTHER" id="PTHR33048:SF156">
    <property type="entry name" value="INTEGRAL MEMBRANE PROTEIN"/>
    <property type="match status" value="1"/>
</dbReference>
<dbReference type="PANTHER" id="PTHR33048">
    <property type="entry name" value="PTH11-LIKE INTEGRAL MEMBRANE PROTEIN (AFU_ORTHOLOGUE AFUA_5G11245)"/>
    <property type="match status" value="1"/>
</dbReference>
<dbReference type="EMBL" id="ML987195">
    <property type="protein sequence ID" value="KAF2249013.1"/>
    <property type="molecule type" value="Genomic_DNA"/>
</dbReference>
<keyword evidence="9" id="KW-1185">Reference proteome</keyword>
<dbReference type="RefSeq" id="XP_033684017.1">
    <property type="nucleotide sequence ID" value="XM_033822552.1"/>
</dbReference>
<feature type="transmembrane region" description="Helical" evidence="6">
    <location>
        <begin position="65"/>
        <end position="83"/>
    </location>
</feature>
<proteinExistence type="inferred from homology"/>
<accession>A0A6A6IHK6</accession>
<dbReference type="Pfam" id="PF20684">
    <property type="entry name" value="Fung_rhodopsin"/>
    <property type="match status" value="1"/>
</dbReference>
<feature type="non-terminal residue" evidence="8">
    <location>
        <position position="1"/>
    </location>
</feature>
<dbReference type="OrthoDB" id="3648173at2759"/>
<feature type="transmembrane region" description="Helical" evidence="6">
    <location>
        <begin position="103"/>
        <end position="122"/>
    </location>
</feature>
<name>A0A6A6IHK6_9PLEO</name>
<dbReference type="InterPro" id="IPR052337">
    <property type="entry name" value="SAT4-like"/>
</dbReference>
<reference evidence="8" key="1">
    <citation type="journal article" date="2020" name="Stud. Mycol.">
        <title>101 Dothideomycetes genomes: a test case for predicting lifestyles and emergence of pathogens.</title>
        <authorList>
            <person name="Haridas S."/>
            <person name="Albert R."/>
            <person name="Binder M."/>
            <person name="Bloem J."/>
            <person name="Labutti K."/>
            <person name="Salamov A."/>
            <person name="Andreopoulos B."/>
            <person name="Baker S."/>
            <person name="Barry K."/>
            <person name="Bills G."/>
            <person name="Bluhm B."/>
            <person name="Cannon C."/>
            <person name="Castanera R."/>
            <person name="Culley D."/>
            <person name="Daum C."/>
            <person name="Ezra D."/>
            <person name="Gonzalez J."/>
            <person name="Henrissat B."/>
            <person name="Kuo A."/>
            <person name="Liang C."/>
            <person name="Lipzen A."/>
            <person name="Lutzoni F."/>
            <person name="Magnuson J."/>
            <person name="Mondo S."/>
            <person name="Nolan M."/>
            <person name="Ohm R."/>
            <person name="Pangilinan J."/>
            <person name="Park H.-J."/>
            <person name="Ramirez L."/>
            <person name="Alfaro M."/>
            <person name="Sun H."/>
            <person name="Tritt A."/>
            <person name="Yoshinaga Y."/>
            <person name="Zwiers L.-H."/>
            <person name="Turgeon B."/>
            <person name="Goodwin S."/>
            <person name="Spatafora J."/>
            <person name="Crous P."/>
            <person name="Grigoriev I."/>
        </authorList>
    </citation>
    <scope>NUCLEOTIDE SEQUENCE</scope>
    <source>
        <strain evidence="8">CBS 122368</strain>
    </source>
</reference>
<feature type="transmembrane region" description="Helical" evidence="6">
    <location>
        <begin position="35"/>
        <end position="53"/>
    </location>
</feature>
<evidence type="ECO:0000256" key="5">
    <source>
        <dbReference type="ARBA" id="ARBA00038359"/>
    </source>
</evidence>
<dbReference type="Proteomes" id="UP000800094">
    <property type="component" value="Unassembled WGS sequence"/>
</dbReference>
<dbReference type="AlphaFoldDB" id="A0A6A6IHK6"/>
<comment type="subcellular location">
    <subcellularLocation>
        <location evidence="1">Membrane</location>
        <topology evidence="1">Multi-pass membrane protein</topology>
    </subcellularLocation>
</comment>
<evidence type="ECO:0000259" key="7">
    <source>
        <dbReference type="Pfam" id="PF20684"/>
    </source>
</evidence>
<dbReference type="GeneID" id="54575882"/>
<feature type="non-terminal residue" evidence="8">
    <location>
        <position position="129"/>
    </location>
</feature>
<gene>
    <name evidence="8" type="ORF">BU26DRAFT_379265</name>
</gene>
<protein>
    <recommendedName>
        <fullName evidence="7">Rhodopsin domain-containing protein</fullName>
    </recommendedName>
</protein>
<evidence type="ECO:0000256" key="6">
    <source>
        <dbReference type="SAM" id="Phobius"/>
    </source>
</evidence>
<keyword evidence="4 6" id="KW-0472">Membrane</keyword>
<keyword evidence="2 6" id="KW-0812">Transmembrane</keyword>
<keyword evidence="3 6" id="KW-1133">Transmembrane helix</keyword>
<sequence>VIPFANCKPFSKNWEVMGPGSCAIQPLSLWRYLSIPNVVTTIIIVGIPLPALYKLNVSPATKVGLGLVFSVCIAGIVAAIMRFQSFLEVANFNDITYENIKPLCWTIAESGIYLVAGVLPTLRPLVRKV</sequence>